<comment type="subcellular location">
    <subcellularLocation>
        <location evidence="9">Cell membrane</location>
        <topology evidence="9">Multi-pass membrane protein</topology>
    </subcellularLocation>
    <subcellularLocation>
        <location evidence="1">Membrane</location>
        <topology evidence="1">Multi-pass membrane protein</topology>
    </subcellularLocation>
</comment>
<evidence type="ECO:0000313" key="12">
    <source>
        <dbReference type="Proteomes" id="UP001269968"/>
    </source>
</evidence>
<dbReference type="PANTHER" id="PTHR43773">
    <property type="entry name" value="MAGNESIUM TRANSPORTER MGTE"/>
    <property type="match status" value="1"/>
</dbReference>
<evidence type="ECO:0000256" key="1">
    <source>
        <dbReference type="ARBA" id="ARBA00004141"/>
    </source>
</evidence>
<dbReference type="GO" id="GO:0015095">
    <property type="term" value="F:magnesium ion transmembrane transporter activity"/>
    <property type="evidence" value="ECO:0007669"/>
    <property type="project" value="UniProtKB-UniRule"/>
</dbReference>
<dbReference type="CDD" id="cd04606">
    <property type="entry name" value="CBS_pair_Mg_transporter"/>
    <property type="match status" value="1"/>
</dbReference>
<proteinExistence type="inferred from homology"/>
<dbReference type="RefSeq" id="WP_317177359.1">
    <property type="nucleotide sequence ID" value="NZ_JAXHOZ010000040.1"/>
</dbReference>
<comment type="similarity">
    <text evidence="2 9">Belongs to the SLC41A transporter family.</text>
</comment>
<dbReference type="SUPFAM" id="SSF161093">
    <property type="entry name" value="MgtE membrane domain-like"/>
    <property type="match status" value="1"/>
</dbReference>
<comment type="caution">
    <text evidence="11">The sequence shown here is derived from an EMBL/GenBank/DDBJ whole genome shotgun (WGS) entry which is preliminary data.</text>
</comment>
<dbReference type="Gene3D" id="1.25.60.10">
    <property type="entry name" value="MgtE N-terminal domain-like"/>
    <property type="match status" value="1"/>
</dbReference>
<evidence type="ECO:0000256" key="2">
    <source>
        <dbReference type="ARBA" id="ARBA00009749"/>
    </source>
</evidence>
<evidence type="ECO:0000256" key="7">
    <source>
        <dbReference type="ARBA" id="ARBA00023136"/>
    </source>
</evidence>
<dbReference type="Gene3D" id="3.10.580.10">
    <property type="entry name" value="CBS-domain"/>
    <property type="match status" value="1"/>
</dbReference>
<evidence type="ECO:0000259" key="10">
    <source>
        <dbReference type="PROSITE" id="PS51371"/>
    </source>
</evidence>
<dbReference type="SUPFAM" id="SSF158791">
    <property type="entry name" value="MgtE N-terminal domain-like"/>
    <property type="match status" value="1"/>
</dbReference>
<dbReference type="InterPro" id="IPR006669">
    <property type="entry name" value="MgtE_transporter"/>
</dbReference>
<feature type="transmembrane region" description="Helical" evidence="9">
    <location>
        <begin position="468"/>
        <end position="491"/>
    </location>
</feature>
<accession>A0AAW9HCE4</accession>
<evidence type="ECO:0000256" key="6">
    <source>
        <dbReference type="ARBA" id="ARBA00022989"/>
    </source>
</evidence>
<dbReference type="NCBIfam" id="TIGR00400">
    <property type="entry name" value="mgtE"/>
    <property type="match status" value="1"/>
</dbReference>
<dbReference type="Pfam" id="PF01769">
    <property type="entry name" value="MgtE"/>
    <property type="match status" value="1"/>
</dbReference>
<dbReference type="GO" id="GO:0005886">
    <property type="term" value="C:plasma membrane"/>
    <property type="evidence" value="ECO:0007669"/>
    <property type="project" value="UniProtKB-SubCell"/>
</dbReference>
<name>A0AAW9HCE4_9GAMM</name>
<dbReference type="AlphaFoldDB" id="A0AAW9HCE4"/>
<keyword evidence="8" id="KW-0129">CBS domain</keyword>
<feature type="transmembrane region" description="Helical" evidence="9">
    <location>
        <begin position="328"/>
        <end position="348"/>
    </location>
</feature>
<protein>
    <recommendedName>
        <fullName evidence="9">Magnesium transporter MgtE</fullName>
    </recommendedName>
</protein>
<keyword evidence="5 9" id="KW-0460">Magnesium</keyword>
<dbReference type="InterPro" id="IPR038076">
    <property type="entry name" value="MgtE_N_sf"/>
</dbReference>
<keyword evidence="3 9" id="KW-0813">Transport</keyword>
<evidence type="ECO:0000313" key="11">
    <source>
        <dbReference type="EMBL" id="MDY4378169.1"/>
    </source>
</evidence>
<feature type="transmembrane region" description="Helical" evidence="9">
    <location>
        <begin position="431"/>
        <end position="456"/>
    </location>
</feature>
<dbReference type="GO" id="GO:0046872">
    <property type="term" value="F:metal ion binding"/>
    <property type="evidence" value="ECO:0007669"/>
    <property type="project" value="UniProtKB-KW"/>
</dbReference>
<dbReference type="SMART" id="SM00924">
    <property type="entry name" value="MgtE_N"/>
    <property type="match status" value="1"/>
</dbReference>
<keyword evidence="6 9" id="KW-1133">Transmembrane helix</keyword>
<keyword evidence="7 9" id="KW-0472">Membrane</keyword>
<comment type="subunit">
    <text evidence="9">Homodimer.</text>
</comment>
<dbReference type="Proteomes" id="UP001269968">
    <property type="component" value="Unassembled WGS sequence"/>
</dbReference>
<feature type="domain" description="CBS" evidence="10">
    <location>
        <begin position="246"/>
        <end position="302"/>
    </location>
</feature>
<dbReference type="Pfam" id="PF03448">
    <property type="entry name" value="MgtE_N"/>
    <property type="match status" value="1"/>
</dbReference>
<dbReference type="InterPro" id="IPR036739">
    <property type="entry name" value="SLC41_membr_dom_sf"/>
</dbReference>
<sequence length="493" mass="54459">MSSVKKLTDLRRRISLLLLENKELVEDIINRQPRVTERDDATLGDSAALNNKIRLREKSILLDQTAEISELIIGLHAADLADMLESLPQDERLALWRLIPVEKRGRVLIEASDSISDDLIGDMQDKEILRAVRILDVDEQAQLSRLVPRHLLGRILTSLEPKQRAQLRAAINYDEDCLGHMMDFKLITVRADVTLATVQRYLRYRKTIPNSTDKLFVTDRKNTLIGELSLASILLHSPQALVNDVMDDQPLRFQPEDKVEEAAGAFERYDLISSAVVDSKGKLMGRLTIEDILDVVNRESDSSLRRSGGLTPSEDVYAPVYKSFRNRWAWLAINLCTALIASRVIGLFEHTLSHLVALATLMPIVAGIGGNTGNQTITMIVRALALHQLEHGKKSYLLLKELGVALVNGVIWGTIMGVVTFLLYGSAAMGGVMMLAILLNLLLAALMGVAIPLIMMKLGRDPAVGSSVMITAITDTGGFFIFLGLATLFLLPG</sequence>
<evidence type="ECO:0000256" key="9">
    <source>
        <dbReference type="RuleBase" id="RU362011"/>
    </source>
</evidence>
<feature type="domain" description="CBS" evidence="10">
    <location>
        <begin position="182"/>
        <end position="245"/>
    </location>
</feature>
<keyword evidence="4 9" id="KW-0812">Transmembrane</keyword>
<dbReference type="PANTHER" id="PTHR43773:SF1">
    <property type="entry name" value="MAGNESIUM TRANSPORTER MGTE"/>
    <property type="match status" value="1"/>
</dbReference>
<feature type="transmembrane region" description="Helical" evidence="9">
    <location>
        <begin position="402"/>
        <end position="425"/>
    </location>
</feature>
<evidence type="ECO:0000256" key="8">
    <source>
        <dbReference type="PROSITE-ProRule" id="PRU00703"/>
    </source>
</evidence>
<dbReference type="PROSITE" id="PS51371">
    <property type="entry name" value="CBS"/>
    <property type="match status" value="2"/>
</dbReference>
<keyword evidence="9" id="KW-1003">Cell membrane</keyword>
<keyword evidence="9" id="KW-0479">Metal-binding</keyword>
<evidence type="ECO:0000256" key="3">
    <source>
        <dbReference type="ARBA" id="ARBA00022448"/>
    </source>
</evidence>
<dbReference type="SMART" id="SM00116">
    <property type="entry name" value="CBS"/>
    <property type="match status" value="2"/>
</dbReference>
<dbReference type="InterPro" id="IPR046342">
    <property type="entry name" value="CBS_dom_sf"/>
</dbReference>
<gene>
    <name evidence="11" type="primary">mgtE</name>
    <name evidence="11" type="ORF">SOV92_10085</name>
</gene>
<evidence type="ECO:0000256" key="5">
    <source>
        <dbReference type="ARBA" id="ARBA00022842"/>
    </source>
</evidence>
<feature type="transmembrane region" description="Helical" evidence="9">
    <location>
        <begin position="354"/>
        <end position="381"/>
    </location>
</feature>
<dbReference type="InterPro" id="IPR006668">
    <property type="entry name" value="Mg_transptr_MgtE_intracell_dom"/>
</dbReference>
<evidence type="ECO:0000256" key="4">
    <source>
        <dbReference type="ARBA" id="ARBA00022692"/>
    </source>
</evidence>
<reference evidence="11" key="1">
    <citation type="submission" date="2023-11" db="EMBL/GenBank/DDBJ databases">
        <title>Comparative genomics revealed phylogeny of phytopathogenic Pectobacterium aroidearum based on whole-genome sequencing and function of putative horizontal acquire islands in P. aroidearum PccS1.</title>
        <authorList>
            <person name="Fan J."/>
            <person name="Yang L."/>
        </authorList>
    </citation>
    <scope>NUCLEOTIDE SEQUENCE</scope>
    <source>
        <strain evidence="11">NJAU140</strain>
    </source>
</reference>
<organism evidence="11 12">
    <name type="scientific">Pectobacterium brasiliense</name>
    <dbReference type="NCBI Taxonomy" id="180957"/>
    <lineage>
        <taxon>Bacteria</taxon>
        <taxon>Pseudomonadati</taxon>
        <taxon>Pseudomonadota</taxon>
        <taxon>Gammaproteobacteria</taxon>
        <taxon>Enterobacterales</taxon>
        <taxon>Pectobacteriaceae</taxon>
        <taxon>Pectobacterium</taxon>
    </lineage>
</organism>
<dbReference type="Gene3D" id="1.10.357.20">
    <property type="entry name" value="SLC41 divalent cation transporters, integral membrane domain"/>
    <property type="match status" value="1"/>
</dbReference>
<dbReference type="EMBL" id="JAXHOZ010000040">
    <property type="protein sequence ID" value="MDY4378169.1"/>
    <property type="molecule type" value="Genomic_DNA"/>
</dbReference>
<comment type="function">
    <text evidence="9">Acts as a magnesium transporter.</text>
</comment>
<dbReference type="InterPro" id="IPR000644">
    <property type="entry name" value="CBS_dom"/>
</dbReference>
<dbReference type="SUPFAM" id="SSF54631">
    <property type="entry name" value="CBS-domain pair"/>
    <property type="match status" value="1"/>
</dbReference>
<dbReference type="Pfam" id="PF00571">
    <property type="entry name" value="CBS"/>
    <property type="match status" value="1"/>
</dbReference>
<dbReference type="InterPro" id="IPR006667">
    <property type="entry name" value="SLC41_membr_dom"/>
</dbReference>